<dbReference type="Proteomes" id="UP000197424">
    <property type="component" value="Chromosome"/>
</dbReference>
<dbReference type="SUPFAM" id="SSF56925">
    <property type="entry name" value="OMPA-like"/>
    <property type="match status" value="1"/>
</dbReference>
<gene>
    <name evidence="2" type="ORF">LHGZ1_3229</name>
</gene>
<dbReference type="AlphaFoldDB" id="A0A248LMP9"/>
<dbReference type="Gene3D" id="2.40.160.20">
    <property type="match status" value="1"/>
</dbReference>
<dbReference type="InterPro" id="IPR011250">
    <property type="entry name" value="OMP/PagP_B-barrel"/>
</dbReference>
<comment type="subcellular location">
    <subcellularLocation>
        <location evidence="1">Cell outer membrane</location>
    </subcellularLocation>
</comment>
<dbReference type="Pfam" id="PF09411">
    <property type="entry name" value="PagL"/>
    <property type="match status" value="1"/>
</dbReference>
<evidence type="ECO:0000313" key="2">
    <source>
        <dbReference type="EMBL" id="ASJ26060.1"/>
    </source>
</evidence>
<proteinExistence type="predicted"/>
<accession>A0A248LMP9</accession>
<evidence type="ECO:0000256" key="1">
    <source>
        <dbReference type="ARBA" id="ARBA00004442"/>
    </source>
</evidence>
<sequence>MRSWTGIGLVVCGLGLGSVAMAGGIRLTGGIGDDSTRFAELGYRGTLMAPRPLAGSWDWSVPWEASIGYWRADHDRPGARSLGIAGIAPLVRISRPLGDDSRFYAEAGIGGYLLSHAALNDSEHYGSSFQFGSSLGFGLAWGRDQRWQAGYRFRHVSNGGIASENSGMNLHGLQLGYNY</sequence>
<dbReference type="OrthoDB" id="5297282at2"/>
<name>A0A248LMP9_9NEIS</name>
<protein>
    <submittedName>
        <fullName evidence="2">Putative lipid a deacylase signal peptide protein</fullName>
    </submittedName>
</protein>
<dbReference type="RefSeq" id="WP_088861678.1">
    <property type="nucleotide sequence ID" value="NZ_CP022115.1"/>
</dbReference>
<reference evidence="3" key="1">
    <citation type="submission" date="2017-06" db="EMBL/GenBank/DDBJ databases">
        <title>Whole genome sequence of Laribacter hongkongensis LHGZ1.</title>
        <authorList>
            <person name="Chen D."/>
            <person name="Wu H."/>
            <person name="Chen J."/>
        </authorList>
    </citation>
    <scope>NUCLEOTIDE SEQUENCE [LARGE SCALE GENOMIC DNA]</scope>
    <source>
        <strain evidence="3">LHGZ1</strain>
    </source>
</reference>
<dbReference type="InterPro" id="IPR018550">
    <property type="entry name" value="Lipid-A_deacylase-rel"/>
</dbReference>
<organism evidence="2 3">
    <name type="scientific">Laribacter hongkongensis</name>
    <dbReference type="NCBI Taxonomy" id="168471"/>
    <lineage>
        <taxon>Bacteria</taxon>
        <taxon>Pseudomonadati</taxon>
        <taxon>Pseudomonadota</taxon>
        <taxon>Betaproteobacteria</taxon>
        <taxon>Neisseriales</taxon>
        <taxon>Aquaspirillaceae</taxon>
        <taxon>Laribacter</taxon>
    </lineage>
</organism>
<dbReference type="EMBL" id="CP022115">
    <property type="protein sequence ID" value="ASJ26060.1"/>
    <property type="molecule type" value="Genomic_DNA"/>
</dbReference>
<dbReference type="GO" id="GO:0009279">
    <property type="term" value="C:cell outer membrane"/>
    <property type="evidence" value="ECO:0007669"/>
    <property type="project" value="UniProtKB-SubCell"/>
</dbReference>
<evidence type="ECO:0000313" key="3">
    <source>
        <dbReference type="Proteomes" id="UP000197424"/>
    </source>
</evidence>